<evidence type="ECO:0000313" key="2">
    <source>
        <dbReference type="EMBL" id="SAK69201.1"/>
    </source>
</evidence>
<accession>A0A158BGL7</accession>
<reference evidence="2" key="1">
    <citation type="submission" date="2016-01" db="EMBL/GenBank/DDBJ databases">
        <authorList>
            <person name="Peeters C."/>
        </authorList>
    </citation>
    <scope>NUCLEOTIDE SEQUENCE</scope>
    <source>
        <strain evidence="2">LMG 29322</strain>
    </source>
</reference>
<sequence length="185" mass="19414">MNLQDQLGALESSLDTLLQAATACDPSSAESKTDAAVPTHGAPDNAPASSAQAEASPDEPPALGGEMPTPDEPPALNEPPTLVVSRPEQNAIEMTIAGKTVKLSPEGISELIGELSNVRASMSVEQPTGIAPGWRFAATKNPVMATQKHANGDRLLILRHAGHGWVPFTFSPNMVIELYAMLTKK</sequence>
<dbReference type="Proteomes" id="UP000054851">
    <property type="component" value="Unassembled WGS sequence"/>
</dbReference>
<protein>
    <submittedName>
        <fullName evidence="2">Phage tail protein</fullName>
    </submittedName>
</protein>
<evidence type="ECO:0000256" key="1">
    <source>
        <dbReference type="SAM" id="MobiDB-lite"/>
    </source>
</evidence>
<gene>
    <name evidence="2" type="ORF">AWB79_03668</name>
</gene>
<evidence type="ECO:0000313" key="3">
    <source>
        <dbReference type="Proteomes" id="UP000054851"/>
    </source>
</evidence>
<comment type="caution">
    <text evidence="2">The sequence shown here is derived from an EMBL/GenBank/DDBJ whole genome shotgun (WGS) entry which is preliminary data.</text>
</comment>
<organism evidence="2 3">
    <name type="scientific">Caballeronia hypogeia</name>
    <dbReference type="NCBI Taxonomy" id="1777140"/>
    <lineage>
        <taxon>Bacteria</taxon>
        <taxon>Pseudomonadati</taxon>
        <taxon>Pseudomonadota</taxon>
        <taxon>Betaproteobacteria</taxon>
        <taxon>Burkholderiales</taxon>
        <taxon>Burkholderiaceae</taxon>
        <taxon>Caballeronia</taxon>
    </lineage>
</organism>
<name>A0A158BGL7_9BURK</name>
<proteinExistence type="predicted"/>
<keyword evidence="3" id="KW-1185">Reference proteome</keyword>
<dbReference type="STRING" id="1777140.AWB79_03668"/>
<dbReference type="OrthoDB" id="9114065at2"/>
<feature type="region of interest" description="Disordered" evidence="1">
    <location>
        <begin position="22"/>
        <end position="81"/>
    </location>
</feature>
<dbReference type="RefSeq" id="WP_061168832.1">
    <property type="nucleotide sequence ID" value="NZ_FCOA02000011.1"/>
</dbReference>
<dbReference type="AlphaFoldDB" id="A0A158BGL7"/>
<feature type="compositionally biased region" description="Low complexity" evidence="1">
    <location>
        <begin position="46"/>
        <end position="55"/>
    </location>
</feature>
<dbReference type="EMBL" id="FCOA02000011">
    <property type="protein sequence ID" value="SAK69201.1"/>
    <property type="molecule type" value="Genomic_DNA"/>
</dbReference>